<dbReference type="CDD" id="cd02223">
    <property type="entry name" value="cupin_Bh2720-like"/>
    <property type="match status" value="1"/>
</dbReference>
<accession>A0A1G1XMW7</accession>
<dbReference type="SUPFAM" id="SSF51182">
    <property type="entry name" value="RmlC-like cupins"/>
    <property type="match status" value="1"/>
</dbReference>
<gene>
    <name evidence="2" type="ORF">A2Y82_03655</name>
</gene>
<sequence length="131" mass="14620">MSFQTNIIKATKENKFFRQVLFTGKKSQLVVMSIKKGGDIGEETHNNVEQILFFSKGEGKAVLDGVESPVTKGDVVVVTPGTRHNFINTGKGTLKVYTIYCPPNHIDGRIHKTRKAADKDKEDEEFGHKVE</sequence>
<reference evidence="2 3" key="1">
    <citation type="journal article" date="2016" name="Nat. Commun.">
        <title>Thousands of microbial genomes shed light on interconnected biogeochemical processes in an aquifer system.</title>
        <authorList>
            <person name="Anantharaman K."/>
            <person name="Brown C.T."/>
            <person name="Hug L.A."/>
            <person name="Sharon I."/>
            <person name="Castelle C.J."/>
            <person name="Probst A.J."/>
            <person name="Thomas B.C."/>
            <person name="Singh A."/>
            <person name="Wilkins M.J."/>
            <person name="Karaoz U."/>
            <person name="Brodie E.L."/>
            <person name="Williams K.H."/>
            <person name="Hubbard S.S."/>
            <person name="Banfield J.F."/>
        </authorList>
    </citation>
    <scope>NUCLEOTIDE SEQUENCE [LARGE SCALE GENOMIC DNA]</scope>
</reference>
<name>A0A1G1XMW7_9BACT</name>
<dbReference type="AlphaFoldDB" id="A0A1G1XMW7"/>
<dbReference type="InterPro" id="IPR013096">
    <property type="entry name" value="Cupin_2"/>
</dbReference>
<dbReference type="PANTHER" id="PTHR43346:SF1">
    <property type="entry name" value="QUERCETIN 2,3-DIOXYGENASE-RELATED"/>
    <property type="match status" value="1"/>
</dbReference>
<evidence type="ECO:0000259" key="1">
    <source>
        <dbReference type="Pfam" id="PF07883"/>
    </source>
</evidence>
<dbReference type="InterPro" id="IPR011051">
    <property type="entry name" value="RmlC_Cupin_sf"/>
</dbReference>
<protein>
    <recommendedName>
        <fullName evidence="1">Cupin type-2 domain-containing protein</fullName>
    </recommendedName>
</protein>
<dbReference type="InterPro" id="IPR052538">
    <property type="entry name" value="Flavonoid_dioxygenase-like"/>
</dbReference>
<organism evidence="2 3">
    <name type="scientific">Candidatus Buchananbacteria bacterium RBG_13_36_9</name>
    <dbReference type="NCBI Taxonomy" id="1797530"/>
    <lineage>
        <taxon>Bacteria</taxon>
        <taxon>Candidatus Buchananiibacteriota</taxon>
    </lineage>
</organism>
<proteinExistence type="predicted"/>
<dbReference type="Pfam" id="PF07883">
    <property type="entry name" value="Cupin_2"/>
    <property type="match status" value="1"/>
</dbReference>
<dbReference type="InterPro" id="IPR014710">
    <property type="entry name" value="RmlC-like_jellyroll"/>
</dbReference>
<comment type="caution">
    <text evidence="2">The sequence shown here is derived from an EMBL/GenBank/DDBJ whole genome shotgun (WGS) entry which is preliminary data.</text>
</comment>
<evidence type="ECO:0000313" key="3">
    <source>
        <dbReference type="Proteomes" id="UP000176498"/>
    </source>
</evidence>
<evidence type="ECO:0000313" key="2">
    <source>
        <dbReference type="EMBL" id="OGY40930.1"/>
    </source>
</evidence>
<feature type="domain" description="Cupin type-2" evidence="1">
    <location>
        <begin position="31"/>
        <end position="100"/>
    </location>
</feature>
<dbReference type="Gene3D" id="2.60.120.10">
    <property type="entry name" value="Jelly Rolls"/>
    <property type="match status" value="1"/>
</dbReference>
<dbReference type="EMBL" id="MHHZ01000023">
    <property type="protein sequence ID" value="OGY40930.1"/>
    <property type="molecule type" value="Genomic_DNA"/>
</dbReference>
<dbReference type="Proteomes" id="UP000176498">
    <property type="component" value="Unassembled WGS sequence"/>
</dbReference>
<dbReference type="PANTHER" id="PTHR43346">
    <property type="entry name" value="LIGAND BINDING DOMAIN PROTEIN, PUTATIVE (AFU_ORTHOLOGUE AFUA_6G14370)-RELATED"/>
    <property type="match status" value="1"/>
</dbReference>